<evidence type="ECO:0000256" key="1">
    <source>
        <dbReference type="SAM" id="MobiDB-lite"/>
    </source>
</evidence>
<accession>A0A1U7IYJ3</accession>
<organism evidence="3 4">
    <name type="scientific">Phormidium tenue NIES-30</name>
    <dbReference type="NCBI Taxonomy" id="549789"/>
    <lineage>
        <taxon>Bacteria</taxon>
        <taxon>Bacillati</taxon>
        <taxon>Cyanobacteriota</taxon>
        <taxon>Cyanophyceae</taxon>
        <taxon>Oscillatoriophycideae</taxon>
        <taxon>Oscillatoriales</taxon>
        <taxon>Oscillatoriaceae</taxon>
        <taxon>Phormidium</taxon>
    </lineage>
</organism>
<evidence type="ECO:0000313" key="4">
    <source>
        <dbReference type="Proteomes" id="UP000185557"/>
    </source>
</evidence>
<dbReference type="OrthoDB" id="483907at2"/>
<dbReference type="AlphaFoldDB" id="A0A1U7IYJ3"/>
<proteinExistence type="predicted"/>
<protein>
    <submittedName>
        <fullName evidence="3">Uncharacterized protein</fullName>
    </submittedName>
</protein>
<name>A0A1U7IYJ3_9CYAN</name>
<sequence length="232" mass="25845">MTTYYGKNWSAGSQDSKTKSSKRGPNSGAKTARQLLYWLAICVACIVAAANMLPYCKAVSLALVNIFDLQGMVGFFGNRALALIAIPVGVVLWAFIQTAETYPILLKHDRKLMRLIALEADSADQLQVNEGDDPALVRLKEWYNRFPLLSIRSANRASLVAYLVDTFLCLTVFPPVEGGFGQLVFVIFTGQWGLINWGSVGLIVTMLFCFELMVRLILFLGLQWHYMKRAHG</sequence>
<dbReference type="STRING" id="549789.NIES30_24605"/>
<keyword evidence="2" id="KW-0472">Membrane</keyword>
<evidence type="ECO:0000256" key="2">
    <source>
        <dbReference type="SAM" id="Phobius"/>
    </source>
</evidence>
<keyword evidence="2" id="KW-0812">Transmembrane</keyword>
<dbReference type="RefSeq" id="WP_073611101.1">
    <property type="nucleotide sequence ID" value="NZ_MRCG01000031.1"/>
</dbReference>
<feature type="transmembrane region" description="Helical" evidence="2">
    <location>
        <begin position="75"/>
        <end position="96"/>
    </location>
</feature>
<evidence type="ECO:0000313" key="3">
    <source>
        <dbReference type="EMBL" id="OKH43625.1"/>
    </source>
</evidence>
<reference evidence="3 4" key="1">
    <citation type="submission" date="2016-11" db="EMBL/GenBank/DDBJ databases">
        <title>Draft Genome Sequences of Nine Cyanobacterial Strains from Diverse Habitats.</title>
        <authorList>
            <person name="Zhu T."/>
            <person name="Hou S."/>
            <person name="Lu X."/>
            <person name="Hess W.R."/>
        </authorList>
    </citation>
    <scope>NUCLEOTIDE SEQUENCE [LARGE SCALE GENOMIC DNA]</scope>
    <source>
        <strain evidence="3 4">NIES-30</strain>
    </source>
</reference>
<feature type="transmembrane region" description="Helical" evidence="2">
    <location>
        <begin position="200"/>
        <end position="222"/>
    </location>
</feature>
<feature type="compositionally biased region" description="Polar residues" evidence="1">
    <location>
        <begin position="1"/>
        <end position="15"/>
    </location>
</feature>
<comment type="caution">
    <text evidence="3">The sequence shown here is derived from an EMBL/GenBank/DDBJ whole genome shotgun (WGS) entry which is preliminary data.</text>
</comment>
<gene>
    <name evidence="3" type="ORF">NIES30_24605</name>
</gene>
<dbReference type="Proteomes" id="UP000185557">
    <property type="component" value="Unassembled WGS sequence"/>
</dbReference>
<keyword evidence="2" id="KW-1133">Transmembrane helix</keyword>
<feature type="transmembrane region" description="Helical" evidence="2">
    <location>
        <begin position="159"/>
        <end position="188"/>
    </location>
</feature>
<dbReference type="EMBL" id="MRCG01000031">
    <property type="protein sequence ID" value="OKH43625.1"/>
    <property type="molecule type" value="Genomic_DNA"/>
</dbReference>
<keyword evidence="4" id="KW-1185">Reference proteome</keyword>
<feature type="region of interest" description="Disordered" evidence="1">
    <location>
        <begin position="1"/>
        <end position="27"/>
    </location>
</feature>
<feature type="transmembrane region" description="Helical" evidence="2">
    <location>
        <begin position="35"/>
        <end position="55"/>
    </location>
</feature>